<protein>
    <submittedName>
        <fullName evidence="1">Uncharacterized protein</fullName>
    </submittedName>
</protein>
<reference evidence="1" key="1">
    <citation type="submission" date="2020-07" db="EMBL/GenBank/DDBJ databases">
        <title>Multicomponent nature underlies the extraordinary mechanical properties of spider dragline silk.</title>
        <authorList>
            <person name="Kono N."/>
            <person name="Nakamura H."/>
            <person name="Mori M."/>
            <person name="Yoshida Y."/>
            <person name="Ohtoshi R."/>
            <person name="Malay A.D."/>
            <person name="Moran D.A.P."/>
            <person name="Tomita M."/>
            <person name="Numata K."/>
            <person name="Arakawa K."/>
        </authorList>
    </citation>
    <scope>NUCLEOTIDE SEQUENCE</scope>
</reference>
<evidence type="ECO:0000313" key="2">
    <source>
        <dbReference type="Proteomes" id="UP000887116"/>
    </source>
</evidence>
<keyword evidence="2" id="KW-1185">Reference proteome</keyword>
<organism evidence="1 2">
    <name type="scientific">Trichonephila clavata</name>
    <name type="common">Joro spider</name>
    <name type="synonym">Nephila clavata</name>
    <dbReference type="NCBI Taxonomy" id="2740835"/>
    <lineage>
        <taxon>Eukaryota</taxon>
        <taxon>Metazoa</taxon>
        <taxon>Ecdysozoa</taxon>
        <taxon>Arthropoda</taxon>
        <taxon>Chelicerata</taxon>
        <taxon>Arachnida</taxon>
        <taxon>Araneae</taxon>
        <taxon>Araneomorphae</taxon>
        <taxon>Entelegynae</taxon>
        <taxon>Araneoidea</taxon>
        <taxon>Nephilidae</taxon>
        <taxon>Trichonephila</taxon>
    </lineage>
</organism>
<dbReference type="AlphaFoldDB" id="A0A8X6H659"/>
<name>A0A8X6H659_TRICU</name>
<comment type="caution">
    <text evidence="1">The sequence shown here is derived from an EMBL/GenBank/DDBJ whole genome shotgun (WGS) entry which is preliminary data.</text>
</comment>
<gene>
    <name evidence="1" type="ORF">TNCT_411481</name>
</gene>
<evidence type="ECO:0000313" key="1">
    <source>
        <dbReference type="EMBL" id="GFR17717.1"/>
    </source>
</evidence>
<accession>A0A8X6H659</accession>
<sequence>MERQFDKSDTIERQSILKTSPPLRVKILRFSPDLISISHEGFVMSLGHELVIRVEAMPAQVPNLDYLLSSPLCNVKTMILGYFHYK</sequence>
<dbReference type="Proteomes" id="UP000887116">
    <property type="component" value="Unassembled WGS sequence"/>
</dbReference>
<dbReference type="EMBL" id="BMAO01017685">
    <property type="protein sequence ID" value="GFR17717.1"/>
    <property type="molecule type" value="Genomic_DNA"/>
</dbReference>
<proteinExistence type="predicted"/>